<sequence length="106" mass="12118">MHTEQYQSLVIEDVGGIDGIKRVLFAYGASNHWSVHLLLMDAVRYLLSSVPQKESLKALEFDIGYDRWVHVDIDDIFVASPESQLYPNDVKLVVHVLTELVTGYWL</sequence>
<dbReference type="Pfam" id="PF25119">
    <property type="entry name" value="HSNSD_N"/>
    <property type="match status" value="1"/>
</dbReference>
<dbReference type="AlphaFoldDB" id="A0A3P7N5Q3"/>
<accession>A0A3P7N5Q3</accession>
<dbReference type="Proteomes" id="UP000281553">
    <property type="component" value="Unassembled WGS sequence"/>
</dbReference>
<reference evidence="2 3" key="1">
    <citation type="submission" date="2018-11" db="EMBL/GenBank/DDBJ databases">
        <authorList>
            <consortium name="Pathogen Informatics"/>
        </authorList>
    </citation>
    <scope>NUCLEOTIDE SEQUENCE [LARGE SCALE GENOMIC DNA]</scope>
</reference>
<evidence type="ECO:0000313" key="2">
    <source>
        <dbReference type="EMBL" id="VDN37825.1"/>
    </source>
</evidence>
<protein>
    <recommendedName>
        <fullName evidence="1">Heparan sulfate-N-deacetylase N-terminal domain-containing protein</fullName>
    </recommendedName>
</protein>
<proteinExistence type="predicted"/>
<organism evidence="2 3">
    <name type="scientific">Dibothriocephalus latus</name>
    <name type="common">Fish tapeworm</name>
    <name type="synonym">Diphyllobothrium latum</name>
    <dbReference type="NCBI Taxonomy" id="60516"/>
    <lineage>
        <taxon>Eukaryota</taxon>
        <taxon>Metazoa</taxon>
        <taxon>Spiralia</taxon>
        <taxon>Lophotrochozoa</taxon>
        <taxon>Platyhelminthes</taxon>
        <taxon>Cestoda</taxon>
        <taxon>Eucestoda</taxon>
        <taxon>Diphyllobothriidea</taxon>
        <taxon>Diphyllobothriidae</taxon>
        <taxon>Dibothriocephalus</taxon>
    </lineage>
</organism>
<dbReference type="EMBL" id="UYRU01091764">
    <property type="protein sequence ID" value="VDN37825.1"/>
    <property type="molecule type" value="Genomic_DNA"/>
</dbReference>
<evidence type="ECO:0000259" key="1">
    <source>
        <dbReference type="Pfam" id="PF25119"/>
    </source>
</evidence>
<name>A0A3P7N5Q3_DIBLA</name>
<keyword evidence="3" id="KW-1185">Reference proteome</keyword>
<dbReference type="OrthoDB" id="8958249at2759"/>
<feature type="domain" description="Heparan sulfate-N-deacetylase N-terminal" evidence="1">
    <location>
        <begin position="6"/>
        <end position="46"/>
    </location>
</feature>
<dbReference type="InterPro" id="IPR056793">
    <property type="entry name" value="HSNSD_N"/>
</dbReference>
<evidence type="ECO:0000313" key="3">
    <source>
        <dbReference type="Proteomes" id="UP000281553"/>
    </source>
</evidence>
<gene>
    <name evidence="2" type="ORF">DILT_LOCUS17437</name>
</gene>